<sequence length="166" mass="18166">MDHQGVPSDALDPASPDPAQWPVGRLLSSAARRVERDWNAHLATWDLNHASHAVLAHLLRSPMSQRELATASSVTEQTMSRVLTRMERSGYVTRAPHDDDRRRHVITITDAGRSAFFVASDRELAASMVTRGLTPEQAEQLRRLLVVVAGERGPEDDPDLSAGSAG</sequence>
<dbReference type="PANTHER" id="PTHR33164">
    <property type="entry name" value="TRANSCRIPTIONAL REGULATOR, MARR FAMILY"/>
    <property type="match status" value="1"/>
</dbReference>
<keyword evidence="7" id="KW-1185">Reference proteome</keyword>
<dbReference type="RefSeq" id="WP_307491747.1">
    <property type="nucleotide sequence ID" value="NZ_JAUSVB010000002.1"/>
</dbReference>
<keyword evidence="2 6" id="KW-0238">DNA-binding</keyword>
<keyword evidence="3" id="KW-0804">Transcription</keyword>
<evidence type="ECO:0000256" key="1">
    <source>
        <dbReference type="ARBA" id="ARBA00023015"/>
    </source>
</evidence>
<dbReference type="InterPro" id="IPR039422">
    <property type="entry name" value="MarR/SlyA-like"/>
</dbReference>
<dbReference type="Pfam" id="PF12802">
    <property type="entry name" value="MarR_2"/>
    <property type="match status" value="1"/>
</dbReference>
<dbReference type="InterPro" id="IPR023187">
    <property type="entry name" value="Tscrpt_reg_MarR-type_CS"/>
</dbReference>
<accession>A0ABU0EEB5</accession>
<evidence type="ECO:0000256" key="3">
    <source>
        <dbReference type="ARBA" id="ARBA00023163"/>
    </source>
</evidence>
<evidence type="ECO:0000259" key="5">
    <source>
        <dbReference type="PROSITE" id="PS50995"/>
    </source>
</evidence>
<comment type="caution">
    <text evidence="6">The sequence shown here is derived from an EMBL/GenBank/DDBJ whole genome shotgun (WGS) entry which is preliminary data.</text>
</comment>
<protein>
    <submittedName>
        <fullName evidence="6">DNA-binding MarR family transcriptional regulator</fullName>
    </submittedName>
</protein>
<dbReference type="SMART" id="SM00347">
    <property type="entry name" value="HTH_MARR"/>
    <property type="match status" value="1"/>
</dbReference>
<keyword evidence="1" id="KW-0805">Transcription regulation</keyword>
<feature type="region of interest" description="Disordered" evidence="4">
    <location>
        <begin position="1"/>
        <end position="21"/>
    </location>
</feature>
<evidence type="ECO:0000313" key="6">
    <source>
        <dbReference type="EMBL" id="MDQ0373605.1"/>
    </source>
</evidence>
<dbReference type="InterPro" id="IPR012318">
    <property type="entry name" value="HTH_CRP"/>
</dbReference>
<evidence type="ECO:0000313" key="7">
    <source>
        <dbReference type="Proteomes" id="UP001239626"/>
    </source>
</evidence>
<dbReference type="Gene3D" id="1.10.10.10">
    <property type="entry name" value="Winged helix-like DNA-binding domain superfamily/Winged helix DNA-binding domain"/>
    <property type="match status" value="1"/>
</dbReference>
<gene>
    <name evidence="6" type="ORF">J2X26_001916</name>
</gene>
<dbReference type="Proteomes" id="UP001239626">
    <property type="component" value="Unassembled WGS sequence"/>
</dbReference>
<dbReference type="PROSITE" id="PS01117">
    <property type="entry name" value="HTH_MARR_1"/>
    <property type="match status" value="1"/>
</dbReference>
<evidence type="ECO:0000256" key="2">
    <source>
        <dbReference type="ARBA" id="ARBA00023125"/>
    </source>
</evidence>
<feature type="domain" description="HTH marR-type" evidence="5">
    <location>
        <begin position="20"/>
        <end position="150"/>
    </location>
</feature>
<dbReference type="GO" id="GO:0003677">
    <property type="term" value="F:DNA binding"/>
    <property type="evidence" value="ECO:0007669"/>
    <property type="project" value="UniProtKB-KW"/>
</dbReference>
<evidence type="ECO:0000256" key="4">
    <source>
        <dbReference type="SAM" id="MobiDB-lite"/>
    </source>
</evidence>
<dbReference type="SUPFAM" id="SSF46785">
    <property type="entry name" value="Winged helix' DNA-binding domain"/>
    <property type="match status" value="1"/>
</dbReference>
<dbReference type="PROSITE" id="PS50995">
    <property type="entry name" value="HTH_MARR_2"/>
    <property type="match status" value="1"/>
</dbReference>
<dbReference type="PRINTS" id="PR00598">
    <property type="entry name" value="HTHMARR"/>
</dbReference>
<dbReference type="InterPro" id="IPR036388">
    <property type="entry name" value="WH-like_DNA-bd_sf"/>
</dbReference>
<proteinExistence type="predicted"/>
<reference evidence="6 7" key="1">
    <citation type="submission" date="2023-07" db="EMBL/GenBank/DDBJ databases">
        <title>Sorghum-associated microbial communities from plants grown in Nebraska, USA.</title>
        <authorList>
            <person name="Schachtman D."/>
        </authorList>
    </citation>
    <scope>NUCLEOTIDE SEQUENCE [LARGE SCALE GENOMIC DNA]</scope>
    <source>
        <strain evidence="6 7">BE332</strain>
    </source>
</reference>
<dbReference type="InterPro" id="IPR000835">
    <property type="entry name" value="HTH_MarR-typ"/>
</dbReference>
<dbReference type="EMBL" id="JAUSVB010000002">
    <property type="protein sequence ID" value="MDQ0373605.1"/>
    <property type="molecule type" value="Genomic_DNA"/>
</dbReference>
<feature type="compositionally biased region" description="Low complexity" evidence="4">
    <location>
        <begin position="7"/>
        <end position="18"/>
    </location>
</feature>
<dbReference type="InterPro" id="IPR036390">
    <property type="entry name" value="WH_DNA-bd_sf"/>
</dbReference>
<organism evidence="6 7">
    <name type="scientific">Cellulomonas humilata</name>
    <dbReference type="NCBI Taxonomy" id="144055"/>
    <lineage>
        <taxon>Bacteria</taxon>
        <taxon>Bacillati</taxon>
        <taxon>Actinomycetota</taxon>
        <taxon>Actinomycetes</taxon>
        <taxon>Micrococcales</taxon>
        <taxon>Cellulomonadaceae</taxon>
        <taxon>Cellulomonas</taxon>
    </lineage>
</organism>
<dbReference type="PANTHER" id="PTHR33164:SF43">
    <property type="entry name" value="HTH-TYPE TRANSCRIPTIONAL REPRESSOR YETL"/>
    <property type="match status" value="1"/>
</dbReference>
<dbReference type="SMART" id="SM00419">
    <property type="entry name" value="HTH_CRP"/>
    <property type="match status" value="1"/>
</dbReference>
<name>A0ABU0EEB5_9CELL</name>